<dbReference type="Proteomes" id="UP000199054">
    <property type="component" value="Unassembled WGS sequence"/>
</dbReference>
<evidence type="ECO:0000259" key="2">
    <source>
        <dbReference type="Pfam" id="PF13683"/>
    </source>
</evidence>
<name>A0A1H8H162_9RHOB</name>
<dbReference type="Pfam" id="PF13683">
    <property type="entry name" value="rve_3"/>
    <property type="match status" value="1"/>
</dbReference>
<dbReference type="GO" id="GO:0003676">
    <property type="term" value="F:nucleic acid binding"/>
    <property type="evidence" value="ECO:0007669"/>
    <property type="project" value="InterPro"/>
</dbReference>
<reference evidence="3 4" key="1">
    <citation type="submission" date="2016-10" db="EMBL/GenBank/DDBJ databases">
        <authorList>
            <person name="de Groot N.N."/>
        </authorList>
    </citation>
    <scope>NUCLEOTIDE SEQUENCE [LARGE SCALE GENOMIC DNA]</scope>
    <source>
        <strain evidence="3 4">DSM 8512</strain>
    </source>
</reference>
<gene>
    <name evidence="3" type="ORF">SAMN04489859_100873</name>
</gene>
<organism evidence="3 4">
    <name type="scientific">Paracoccus alcaliphilus</name>
    <dbReference type="NCBI Taxonomy" id="34002"/>
    <lineage>
        <taxon>Bacteria</taxon>
        <taxon>Pseudomonadati</taxon>
        <taxon>Pseudomonadota</taxon>
        <taxon>Alphaproteobacteria</taxon>
        <taxon>Rhodobacterales</taxon>
        <taxon>Paracoccaceae</taxon>
        <taxon>Paracoccus</taxon>
    </lineage>
</organism>
<accession>A0A1H8H162</accession>
<dbReference type="Gene3D" id="3.30.420.10">
    <property type="entry name" value="Ribonuclease H-like superfamily/Ribonuclease H"/>
    <property type="match status" value="1"/>
</dbReference>
<keyword evidence="4" id="KW-1185">Reference proteome</keyword>
<feature type="region of interest" description="Disordered" evidence="1">
    <location>
        <begin position="1"/>
        <end position="25"/>
    </location>
</feature>
<protein>
    <submittedName>
        <fullName evidence="3">Integrase core domain-containing protein</fullName>
    </submittedName>
</protein>
<evidence type="ECO:0000256" key="1">
    <source>
        <dbReference type="SAM" id="MobiDB-lite"/>
    </source>
</evidence>
<dbReference type="EMBL" id="FODE01000008">
    <property type="protein sequence ID" value="SEN50121.1"/>
    <property type="molecule type" value="Genomic_DNA"/>
</dbReference>
<proteinExistence type="predicted"/>
<dbReference type="InterPro" id="IPR036397">
    <property type="entry name" value="RNaseH_sf"/>
</dbReference>
<feature type="compositionally biased region" description="Polar residues" evidence="1">
    <location>
        <begin position="1"/>
        <end position="11"/>
    </location>
</feature>
<dbReference type="InterPro" id="IPR012337">
    <property type="entry name" value="RNaseH-like_sf"/>
</dbReference>
<dbReference type="AlphaFoldDB" id="A0A1H8H162"/>
<evidence type="ECO:0000313" key="4">
    <source>
        <dbReference type="Proteomes" id="UP000199054"/>
    </source>
</evidence>
<dbReference type="GO" id="GO:0015074">
    <property type="term" value="P:DNA integration"/>
    <property type="evidence" value="ECO:0007669"/>
    <property type="project" value="InterPro"/>
</dbReference>
<sequence length="93" mass="10444">MVPGGVSSQSRGRAAPPPGAIINTDQGSQFTSFAWIDRLKRIGTRISMDGTGRCIDNVFIERLWRSLKYECVYLRTWETESQARAGVGRWIIP</sequence>
<dbReference type="InterPro" id="IPR001584">
    <property type="entry name" value="Integrase_cat-core"/>
</dbReference>
<dbReference type="STRING" id="34002.SAMN04489859_100873"/>
<dbReference type="SUPFAM" id="SSF53098">
    <property type="entry name" value="Ribonuclease H-like"/>
    <property type="match status" value="1"/>
</dbReference>
<evidence type="ECO:0000313" key="3">
    <source>
        <dbReference type="EMBL" id="SEN50121.1"/>
    </source>
</evidence>
<dbReference type="InterPro" id="IPR050900">
    <property type="entry name" value="Transposase_IS3/IS150/IS904"/>
</dbReference>
<dbReference type="PANTHER" id="PTHR46889:SF4">
    <property type="entry name" value="TRANSPOSASE INSO FOR INSERTION SEQUENCE ELEMENT IS911B-RELATED"/>
    <property type="match status" value="1"/>
</dbReference>
<dbReference type="PANTHER" id="PTHR46889">
    <property type="entry name" value="TRANSPOSASE INSF FOR INSERTION SEQUENCE IS3B-RELATED"/>
    <property type="match status" value="1"/>
</dbReference>
<feature type="domain" description="Integrase catalytic" evidence="2">
    <location>
        <begin position="43"/>
        <end position="91"/>
    </location>
</feature>